<feature type="repeat" description="TPR" evidence="2">
    <location>
        <begin position="1231"/>
        <end position="1264"/>
    </location>
</feature>
<evidence type="ECO:0000259" key="4">
    <source>
        <dbReference type="Pfam" id="PF13191"/>
    </source>
</evidence>
<protein>
    <submittedName>
        <fullName evidence="6">TPR repeat-containing protein</fullName>
    </submittedName>
</protein>
<dbReference type="InterPro" id="IPR013783">
    <property type="entry name" value="Ig-like_fold"/>
</dbReference>
<accession>A0A152A562</accession>
<dbReference type="Gene3D" id="1.25.40.10">
    <property type="entry name" value="Tetratricopeptide repeat domain"/>
    <property type="match status" value="2"/>
</dbReference>
<evidence type="ECO:0000313" key="6">
    <source>
        <dbReference type="EMBL" id="KYR01370.1"/>
    </source>
</evidence>
<evidence type="ECO:0000256" key="3">
    <source>
        <dbReference type="SAM" id="MobiDB-lite"/>
    </source>
</evidence>
<evidence type="ECO:0000259" key="5">
    <source>
        <dbReference type="Pfam" id="PF13271"/>
    </source>
</evidence>
<dbReference type="InterPro" id="IPR019734">
    <property type="entry name" value="TPR_rpt"/>
</dbReference>
<dbReference type="SUPFAM" id="SSF48452">
    <property type="entry name" value="TPR-like"/>
    <property type="match status" value="2"/>
</dbReference>
<dbReference type="InterPro" id="IPR025139">
    <property type="entry name" value="DUF4062"/>
</dbReference>
<feature type="repeat" description="TPR" evidence="2">
    <location>
        <begin position="1103"/>
        <end position="1136"/>
    </location>
</feature>
<dbReference type="Pfam" id="PF13271">
    <property type="entry name" value="DUF4062"/>
    <property type="match status" value="1"/>
</dbReference>
<feature type="region of interest" description="Disordered" evidence="3">
    <location>
        <begin position="1454"/>
        <end position="1476"/>
    </location>
</feature>
<dbReference type="OMA" id="YFRDPYY"/>
<name>A0A152A562_TIELA</name>
<feature type="region of interest" description="Disordered" evidence="3">
    <location>
        <begin position="316"/>
        <end position="347"/>
    </location>
</feature>
<comment type="caution">
    <text evidence="6">The sequence shown here is derived from an EMBL/GenBank/DDBJ whole genome shotgun (WGS) entry which is preliminary data.</text>
</comment>
<proteinExistence type="predicted"/>
<keyword evidence="2" id="KW-0802">TPR repeat</keyword>
<dbReference type="Gene3D" id="3.40.50.300">
    <property type="entry name" value="P-loop containing nucleotide triphosphate hydrolases"/>
    <property type="match status" value="1"/>
</dbReference>
<feature type="domain" description="DUF4062" evidence="5">
    <location>
        <begin position="355"/>
        <end position="438"/>
    </location>
</feature>
<dbReference type="CDD" id="cd00102">
    <property type="entry name" value="IPT"/>
    <property type="match status" value="1"/>
</dbReference>
<dbReference type="InterPro" id="IPR051191">
    <property type="entry name" value="DCAF12"/>
</dbReference>
<dbReference type="OrthoDB" id="17009at2759"/>
<reference evidence="6 7" key="1">
    <citation type="submission" date="2015-12" db="EMBL/GenBank/DDBJ databases">
        <title>Dictyostelia acquired genes for synthesis and detection of signals that induce cell-type specialization by lateral gene transfer from prokaryotes.</title>
        <authorList>
            <person name="Gloeckner G."/>
            <person name="Schaap P."/>
        </authorList>
    </citation>
    <scope>NUCLEOTIDE SEQUENCE [LARGE SCALE GENOMIC DNA]</scope>
    <source>
        <strain evidence="6 7">TK</strain>
    </source>
</reference>
<keyword evidence="1" id="KW-0677">Repeat</keyword>
<evidence type="ECO:0000256" key="1">
    <source>
        <dbReference type="ARBA" id="ARBA00022737"/>
    </source>
</evidence>
<gene>
    <name evidence="6" type="ORF">DLAC_01958</name>
</gene>
<dbReference type="PANTHER" id="PTHR19860:SF24">
    <property type="entry name" value="TPR REPEAT-CONTAINING PROTEIN DDB_G0287407"/>
    <property type="match status" value="1"/>
</dbReference>
<dbReference type="InterPro" id="IPR011990">
    <property type="entry name" value="TPR-like_helical_dom_sf"/>
</dbReference>
<keyword evidence="7" id="KW-1185">Reference proteome</keyword>
<evidence type="ECO:0000313" key="7">
    <source>
        <dbReference type="Proteomes" id="UP000076078"/>
    </source>
</evidence>
<dbReference type="Proteomes" id="UP000076078">
    <property type="component" value="Unassembled WGS sequence"/>
</dbReference>
<feature type="compositionally biased region" description="Acidic residues" evidence="3">
    <location>
        <begin position="316"/>
        <end position="331"/>
    </location>
</feature>
<dbReference type="SMART" id="SM00028">
    <property type="entry name" value="TPR"/>
    <property type="match status" value="7"/>
</dbReference>
<dbReference type="SUPFAM" id="SSF81296">
    <property type="entry name" value="E set domains"/>
    <property type="match status" value="1"/>
</dbReference>
<dbReference type="InterPro" id="IPR027417">
    <property type="entry name" value="P-loop_NTPase"/>
</dbReference>
<dbReference type="InterPro" id="IPR014756">
    <property type="entry name" value="Ig_E-set"/>
</dbReference>
<dbReference type="InterPro" id="IPR041664">
    <property type="entry name" value="AAA_16"/>
</dbReference>
<dbReference type="InParanoid" id="A0A152A562"/>
<dbReference type="STRING" id="361077.A0A152A562"/>
<dbReference type="SUPFAM" id="SSF52540">
    <property type="entry name" value="P-loop containing nucleoside triphosphate hydrolases"/>
    <property type="match status" value="1"/>
</dbReference>
<dbReference type="GO" id="GO:0080008">
    <property type="term" value="C:Cul4-RING E3 ubiquitin ligase complex"/>
    <property type="evidence" value="ECO:0007669"/>
    <property type="project" value="TreeGrafter"/>
</dbReference>
<dbReference type="Pfam" id="PF13191">
    <property type="entry name" value="AAA_16"/>
    <property type="match status" value="1"/>
</dbReference>
<dbReference type="Gene3D" id="2.60.40.10">
    <property type="entry name" value="Immunoglobulins"/>
    <property type="match status" value="1"/>
</dbReference>
<dbReference type="Pfam" id="PF13424">
    <property type="entry name" value="TPR_12"/>
    <property type="match status" value="3"/>
</dbReference>
<sequence>MAKTYKDKNVYILLLPQEVKEKFQQYFVNRNATLSKRFSKTVNLIITNKIAISENKFPLSTAKSLDIEIVDYETLTKEIDRYNKKKSKSTTTITVVDGASTKTIVKPTTTSTESTNKQLVVSTNNKQIVPISKSTSTTTSLTNSTNNISSSDPVISLVVPPSGSNLGGYQISVFGVGFVPGPLFRIQFGTGQYATGYEFHSTTAVLCTVPTGLNLSIGQVGITASNDGGKTFGYPLQFLIYDSNIYKVPTMPEQEAVILKAQLQNLKRAVANIQQMEALLIRKFATLSEEKLEGLYQLKLESGSGDILDVDKDLEEDDQEFQDDSDDESDMEDTKADQSESPSTLKDEFEDREIKIFISSPFKDMMMDRDQIVKVVIPKIRKLCIERDIIMTYVDLRWGVTSTQSEQGTGLAMCLKELEKSNILVGLFGERYGWSSQERSDPKTQQLLTNTLDKAATDYPWVNKYRDSSITEIEFRMVLNNHSSGKNGFFYFRDPYYIEELPQKEKNNFVSEGQRSKEKLDKLKQEITKSQQFRSAEYRRPSNLADILYEDLEKYIDKRFPSGNVLSGQEKERFLHSVFAKNLCKIYIQNDHYYMAIDTFLTKSKTPVLLVQGDAGMGKSSLLTNWLQQHKDQHPEDLLVSHWIGASPNSNQYSKCLIRIMSEIRYLIERDSSDENGSGASSSLFSTKSSSVSWIPDIPDEDSPSEKIAQEFSQFIQFTMTHPSMNSKRLIIILDGLDKLDSRESSTELIWFPRQFPSNVKFIVSASGSSRPADVLKKRKHQVLTLNQFTEAERKALVRLYLQKFAKKLSDQQEIQIATSNSTSNPRFLQLLLDDICVFGDFERLGERILRLLKARNTAELYEIILDRIESDYDVKGKGLVREFLRYIWGGRRGIELDLLTNLLLKKGIDPAEWNSLLVLMEAYISSSSGLLSFLNSDITQAVEKKYITSDKIRIEIHSEIAEAFTTSHDLSIRKVEELPYQLCKSANWEDLKTCLIDLHMFDKLYTPNNKGDLINYWNILEKQFKPPRNAAERSDPIPYSCSAEFKAIVARSFIQASGLVISDVWYHVASFLEEISQYDGAEVLYLKCRELYVNSSQNVEAAKVDRAMGRMYHLMSKYDLAEQKFKQALTIYTKEKGQEDIEVAITLNLLGSLATTDKKHEDAKRMLNQAMQICESKYDSNQLLIADIAYSLGSVHFVEEARRLDIAETYFQKALELTELKLGDMDVSYARILNRLGSVYIEKDQYKDAETCFKMALKIYEARLGIEHSRVAQILRQLISLYEIQEDYKTAEQCALRALAITKKIFGPTHTSVAGILIRLGILYQSMEKKDQCLQILNEARALREKEFGVNHKQVQQVVTIIKNITSPPPVVIKTPPPPPPMPKTTKPASFLDEIKSRPGASSPSVPIVSHPPGYIPPPPPPPPMFVPTGYIDYNLAEIMKKNKPSLIAHVQPSIPIPPSMPTKNGSSSLQQQQQQLLQQQQQQLQQLQSLIPPMQQQQQQQQQLITPTMLQQKPMMQQQMQQPMSVPPQKPMMQQPMMQQHSRNRAPQPMMQQPQQQMQQPQQAFGDMIQQQQNLKKVHVVQDRSNASDAINSLIGQKRNNMNSHFNNKLNMNEASADISSYFA</sequence>
<evidence type="ECO:0000256" key="2">
    <source>
        <dbReference type="PROSITE-ProRule" id="PRU00339"/>
    </source>
</evidence>
<dbReference type="EMBL" id="LODT01000009">
    <property type="protein sequence ID" value="KYR01370.1"/>
    <property type="molecule type" value="Genomic_DNA"/>
</dbReference>
<organism evidence="6 7">
    <name type="scientific">Tieghemostelium lacteum</name>
    <name type="common">Slime mold</name>
    <name type="synonym">Dictyostelium lacteum</name>
    <dbReference type="NCBI Taxonomy" id="361077"/>
    <lineage>
        <taxon>Eukaryota</taxon>
        <taxon>Amoebozoa</taxon>
        <taxon>Evosea</taxon>
        <taxon>Eumycetozoa</taxon>
        <taxon>Dictyostelia</taxon>
        <taxon>Dictyosteliales</taxon>
        <taxon>Raperosteliaceae</taxon>
        <taxon>Tieghemostelium</taxon>
    </lineage>
</organism>
<feature type="domain" description="Orc1-like AAA ATPase" evidence="4">
    <location>
        <begin position="605"/>
        <end position="750"/>
    </location>
</feature>
<dbReference type="PANTHER" id="PTHR19860">
    <property type="entry name" value="DDB1- AND CUL4-ASSOCIATED FACTOR 12-RELATED"/>
    <property type="match status" value="1"/>
</dbReference>
<dbReference type="PROSITE" id="PS50005">
    <property type="entry name" value="TPR"/>
    <property type="match status" value="2"/>
</dbReference>